<dbReference type="GO" id="GO:0016887">
    <property type="term" value="F:ATP hydrolysis activity"/>
    <property type="evidence" value="ECO:0007669"/>
    <property type="project" value="InterPro"/>
</dbReference>
<dbReference type="PRINTS" id="PR00364">
    <property type="entry name" value="DISEASERSIST"/>
</dbReference>
<protein>
    <submittedName>
        <fullName evidence="3">Putative secretion ATPase, PEP-CTERM locus subfamily</fullName>
    </submittedName>
</protein>
<dbReference type="RefSeq" id="WP_055451036.1">
    <property type="nucleotide sequence ID" value="NZ_CYHF01000007.1"/>
</dbReference>
<dbReference type="AlphaFoldDB" id="A0A0K6I5G0"/>
<dbReference type="Proteomes" id="UP000183649">
    <property type="component" value="Unassembled WGS sequence"/>
</dbReference>
<organism evidence="3 4">
    <name type="scientific">Thiomonas bhubaneswarensis</name>
    <dbReference type="NCBI Taxonomy" id="339866"/>
    <lineage>
        <taxon>Bacteria</taxon>
        <taxon>Pseudomonadati</taxon>
        <taxon>Pseudomonadota</taxon>
        <taxon>Betaproteobacteria</taxon>
        <taxon>Burkholderiales</taxon>
        <taxon>Thiomonas</taxon>
    </lineage>
</organism>
<evidence type="ECO:0000313" key="3">
    <source>
        <dbReference type="EMBL" id="CUA98527.1"/>
    </source>
</evidence>
<reference evidence="4" key="1">
    <citation type="submission" date="2015-08" db="EMBL/GenBank/DDBJ databases">
        <authorList>
            <person name="Varghese N."/>
        </authorList>
    </citation>
    <scope>NUCLEOTIDE SEQUENCE [LARGE SCALE GENOMIC DNA]</scope>
    <source>
        <strain evidence="4">DSM 18181</strain>
    </source>
</reference>
<dbReference type="EMBL" id="CYHF01000007">
    <property type="protein sequence ID" value="CUA98527.1"/>
    <property type="molecule type" value="Genomic_DNA"/>
</dbReference>
<dbReference type="InterPro" id="IPR027417">
    <property type="entry name" value="P-loop_NTPase"/>
</dbReference>
<dbReference type="STRING" id="339866.GCA_001418255_02175"/>
<dbReference type="OrthoDB" id="9783370at2"/>
<dbReference type="InterPro" id="IPR049945">
    <property type="entry name" value="AAA_22"/>
</dbReference>
<dbReference type="SMART" id="SM00382">
    <property type="entry name" value="AAA"/>
    <property type="match status" value="1"/>
</dbReference>
<dbReference type="Gene3D" id="3.40.50.300">
    <property type="entry name" value="P-loop containing nucleotide triphosphate hydrolases"/>
    <property type="match status" value="1"/>
</dbReference>
<keyword evidence="1" id="KW-0413">Isomerase</keyword>
<dbReference type="PANTHER" id="PTHR35894:SF1">
    <property type="entry name" value="PHOSPHORIBULOKINASE _ URIDINE KINASE FAMILY"/>
    <property type="match status" value="1"/>
</dbReference>
<evidence type="ECO:0000259" key="2">
    <source>
        <dbReference type="SMART" id="SM00382"/>
    </source>
</evidence>
<dbReference type="InterPro" id="IPR003331">
    <property type="entry name" value="UDP_GlcNAc_Epimerase_2_dom"/>
</dbReference>
<gene>
    <name evidence="3" type="ORF">Ga0061069_107136</name>
</gene>
<name>A0A0K6I5G0_9BURK</name>
<accession>A0A0K6I5G0</accession>
<dbReference type="NCBIfam" id="TIGR03015">
    <property type="entry name" value="pepcterm_ATPase"/>
    <property type="match status" value="1"/>
</dbReference>
<dbReference type="PANTHER" id="PTHR35894">
    <property type="entry name" value="GENERAL SECRETION PATHWAY PROTEIN A-RELATED"/>
    <property type="match status" value="1"/>
</dbReference>
<feature type="domain" description="AAA+ ATPase" evidence="2">
    <location>
        <begin position="42"/>
        <end position="209"/>
    </location>
</feature>
<dbReference type="SUPFAM" id="SSF52540">
    <property type="entry name" value="P-loop containing nucleoside triphosphate hydrolases"/>
    <property type="match status" value="1"/>
</dbReference>
<dbReference type="InterPro" id="IPR003593">
    <property type="entry name" value="AAA+_ATPase"/>
</dbReference>
<dbReference type="SUPFAM" id="SSF53756">
    <property type="entry name" value="UDP-Glycosyltransferase/glycogen phosphorylase"/>
    <property type="match status" value="1"/>
</dbReference>
<evidence type="ECO:0000313" key="4">
    <source>
        <dbReference type="Proteomes" id="UP000183649"/>
    </source>
</evidence>
<dbReference type="Pfam" id="PF02350">
    <property type="entry name" value="Epimerase_2"/>
    <property type="match status" value="1"/>
</dbReference>
<dbReference type="InterPro" id="IPR052026">
    <property type="entry name" value="ExeA_AAA_ATPase_DNA-bind"/>
</dbReference>
<evidence type="ECO:0000256" key="1">
    <source>
        <dbReference type="RuleBase" id="RU003513"/>
    </source>
</evidence>
<dbReference type="Gene3D" id="3.40.50.2000">
    <property type="entry name" value="Glycogen Phosphorylase B"/>
    <property type="match status" value="2"/>
</dbReference>
<proteinExistence type="inferred from homology"/>
<keyword evidence="4" id="KW-1185">Reference proteome</keyword>
<dbReference type="GO" id="GO:0016853">
    <property type="term" value="F:isomerase activity"/>
    <property type="evidence" value="ECO:0007669"/>
    <property type="project" value="UniProtKB-KW"/>
</dbReference>
<dbReference type="Pfam" id="PF13401">
    <property type="entry name" value="AAA_22"/>
    <property type="match status" value="1"/>
</dbReference>
<dbReference type="InterPro" id="IPR017466">
    <property type="entry name" value="XrtA-assoc_ATPase-like"/>
</dbReference>
<comment type="similarity">
    <text evidence="1">Belongs to the UDP-N-acetylglucosamine 2-epimerase family.</text>
</comment>
<sequence>MYAAHFGLSAPPFQLNPDPSFLFESKGHNYAHQYLRYGAMQGEGFIIVTGEIGAGKTTLVRALLNELDPTKVAAAQIVSTQLEADDLLRAVANAFGVPSKNASKAELLAAIEAHFTTLMLQNRRALLVIDEAQNLNPAAIEELRMLSNFQYGNRALLQSYLVGQPELREVLRAPNLEQLRQRIIASCHIGPMDADETRAYIIHRLKRVGWTGRPQFDDAAFATIHDWTGGLPRRINMLCNRLLLSAFLDNIEQIDATRVDTVAREIREEIGGLMRPADPVEPHAPTITAPVHTPAPAAKPNAPPSQAPQGLAELPILRDVAEAMTRAPAPPKPGEPGPLICIAQTQEDRIALHPLMQKMKVYVGLPAPLLVGLEHLATSAVANDPALAEIDLALLPDAQEEQPGLAVWTNWLDQIFETYRPTAVLTFSHGDAALAAALMAKRRRLSHMHIESGLRHGDRADPQEIDRILIDQLTDLHLTLDPGGADLLTHDGIAPESIRVVGNLRIDATLGAIAQAPDPKQFAPDIGVPKTYLSNAQGYALLVLEDAEWSASREKMIDMLANAKRLSRILPVIWPMPAATHSRMLQYGLSNALRGARVACVPERPYGQTLALLRQATCLLTDRANLQDASSHLGIPCLTLQDHCARTHTLRQGSNQVVGRDFRRIFQAMGDILEGDRKARPNPFNCDGKASDRIAQALETWLMTQWENQVLETLETHA</sequence>